<feature type="transmembrane region" description="Helical" evidence="1">
    <location>
        <begin position="274"/>
        <end position="296"/>
    </location>
</feature>
<comment type="caution">
    <text evidence="2">The sequence shown here is derived from an EMBL/GenBank/DDBJ whole genome shotgun (WGS) entry which is preliminary data.</text>
</comment>
<sequence length="631" mass="70439">MSFDYGSINLGLKNPFKFQGWVTAAHGTIETCLGIFLLFSAAQTVKLDLGISWILVGFGILLLSRGLYFLGSGIYATMRYFVGRNHPTSLAKNHSPSQGLTSDEEKKYVGYKSQELEEMLLGRKNSTFVEPNGFLARLLHTLLPKLLFMPYPIRNMAQTIFGAWVKTCISMVAYALTAFVCLTGLAGQSGELIFPFYSLLITLYLIFIWKKAANPINRIAEQHISTLGVKDIIHVIAVSLVSPALIGVGINYFASSSNITTAKNWLLAAPEAFTSSYIFVICIFAAAVTAVTTFLLRARLLKVDPIAEVSELRENWQESVHPDEIFINLDNLVMANRRYKEVPNRIYQALDPKLTEQVKGKGTFSGKMMQEVQPKVRPLQLGATFEKFRVASLIIGACLFTLVSIAILFLTYASIDLYSYATNLAPFNLAQLTEPAKLSALSPYISSIWHWGLIAFIVTIFARMFKNSAHLFYAEIQFESTLIYFKCEGTFTESQISTGTGIHDSTRSENTLVRSSITPWIIVTKIISTTYAATGMKNLEHPRHILEIHKDDAELMAIKNDLISFLRDRESIAAITSERDLGNASQIHALNEQTRAIPTQPNSKVDEAAGYLQQQNKLKEFEHQQEPESQS</sequence>
<feature type="transmembrane region" description="Helical" evidence="1">
    <location>
        <begin position="448"/>
        <end position="465"/>
    </location>
</feature>
<gene>
    <name evidence="2" type="ORF">D5R81_18765</name>
</gene>
<evidence type="ECO:0000313" key="2">
    <source>
        <dbReference type="EMBL" id="RJY05094.1"/>
    </source>
</evidence>
<name>A0A3A6TC75_9GAMM</name>
<dbReference type="EMBL" id="QYYH01000195">
    <property type="protein sequence ID" value="RJY05094.1"/>
    <property type="molecule type" value="Genomic_DNA"/>
</dbReference>
<keyword evidence="1" id="KW-0812">Transmembrane</keyword>
<feature type="transmembrane region" description="Helical" evidence="1">
    <location>
        <begin position="51"/>
        <end position="71"/>
    </location>
</feature>
<evidence type="ECO:0000313" key="3">
    <source>
        <dbReference type="Proteomes" id="UP000273022"/>
    </source>
</evidence>
<dbReference type="Proteomes" id="UP000273022">
    <property type="component" value="Unassembled WGS sequence"/>
</dbReference>
<dbReference type="RefSeq" id="WP_121855115.1">
    <property type="nucleotide sequence ID" value="NZ_CP037952.1"/>
</dbReference>
<keyword evidence="1" id="KW-1133">Transmembrane helix</keyword>
<reference evidence="2 3" key="1">
    <citation type="submission" date="2018-09" db="EMBL/GenBank/DDBJ databases">
        <title>Phylogeny of the Shewanellaceae, and recommendation for two new genera, Pseudoshewanella and Parashewanella.</title>
        <authorList>
            <person name="Wang G."/>
        </authorList>
    </citation>
    <scope>NUCLEOTIDE SEQUENCE [LARGE SCALE GENOMIC DNA]</scope>
    <source>
        <strain evidence="2 3">KCTC 22492</strain>
    </source>
</reference>
<feature type="transmembrane region" description="Helical" evidence="1">
    <location>
        <begin position="390"/>
        <end position="415"/>
    </location>
</feature>
<evidence type="ECO:0000256" key="1">
    <source>
        <dbReference type="SAM" id="Phobius"/>
    </source>
</evidence>
<keyword evidence="3" id="KW-1185">Reference proteome</keyword>
<feature type="transmembrane region" description="Helical" evidence="1">
    <location>
        <begin position="192"/>
        <end position="209"/>
    </location>
</feature>
<accession>A0A3A6TC75</accession>
<protein>
    <submittedName>
        <fullName evidence="2">Uncharacterized protein</fullName>
    </submittedName>
</protein>
<dbReference type="OrthoDB" id="8481281at2"/>
<keyword evidence="1" id="KW-0472">Membrane</keyword>
<organism evidence="2 3">
    <name type="scientific">Parashewanella spongiae</name>
    <dbReference type="NCBI Taxonomy" id="342950"/>
    <lineage>
        <taxon>Bacteria</taxon>
        <taxon>Pseudomonadati</taxon>
        <taxon>Pseudomonadota</taxon>
        <taxon>Gammaproteobacteria</taxon>
        <taxon>Alteromonadales</taxon>
        <taxon>Shewanellaceae</taxon>
        <taxon>Parashewanella</taxon>
    </lineage>
</organism>
<dbReference type="AlphaFoldDB" id="A0A3A6TC75"/>
<feature type="transmembrane region" description="Helical" evidence="1">
    <location>
        <begin position="232"/>
        <end position="254"/>
    </location>
</feature>
<proteinExistence type="predicted"/>
<feature type="transmembrane region" description="Helical" evidence="1">
    <location>
        <begin position="20"/>
        <end position="39"/>
    </location>
</feature>
<feature type="transmembrane region" description="Helical" evidence="1">
    <location>
        <begin position="163"/>
        <end position="186"/>
    </location>
</feature>